<dbReference type="InterPro" id="IPR052019">
    <property type="entry name" value="F420H2_bilvrd_red/Heme_oxyg"/>
</dbReference>
<accession>A0ABN6XR28</accession>
<evidence type="ECO:0000256" key="1">
    <source>
        <dbReference type="ARBA" id="ARBA00023002"/>
    </source>
</evidence>
<proteinExistence type="predicted"/>
<gene>
    <name evidence="2" type="ORF">GCM10025866_32130</name>
</gene>
<protein>
    <submittedName>
        <fullName evidence="2">Pyridoxamine 5'-phosphate oxidase</fullName>
    </submittedName>
</protein>
<keyword evidence="3" id="KW-1185">Reference proteome</keyword>
<name>A0ABN6XR28_9MICO</name>
<sequence length="148" mass="16059">MARWADVEADVPEFAASVRRAFDAGTNKTMATLRADGSPRISGTELRFAGGEATLGMMHGSRKRQDVRHDPRVAIHSPTLEPPTGSLGEGDAKLAGVLVDADPERRGDAPESGAFRLEVTEVVLTTVEDGQLVILWWRPGTGLQERRR</sequence>
<dbReference type="PANTHER" id="PTHR35176">
    <property type="entry name" value="HEME OXYGENASE HI_0854-RELATED"/>
    <property type="match status" value="1"/>
</dbReference>
<evidence type="ECO:0000313" key="3">
    <source>
        <dbReference type="Proteomes" id="UP001321498"/>
    </source>
</evidence>
<dbReference type="InterPro" id="IPR012349">
    <property type="entry name" value="Split_barrel_FMN-bd"/>
</dbReference>
<evidence type="ECO:0000313" key="2">
    <source>
        <dbReference type="EMBL" id="BDZ47304.1"/>
    </source>
</evidence>
<keyword evidence="1" id="KW-0560">Oxidoreductase</keyword>
<reference evidence="3" key="1">
    <citation type="journal article" date="2019" name="Int. J. Syst. Evol. Microbiol.">
        <title>The Global Catalogue of Microorganisms (GCM) 10K type strain sequencing project: providing services to taxonomists for standard genome sequencing and annotation.</title>
        <authorList>
            <consortium name="The Broad Institute Genomics Platform"/>
            <consortium name="The Broad Institute Genome Sequencing Center for Infectious Disease"/>
            <person name="Wu L."/>
            <person name="Ma J."/>
        </authorList>
    </citation>
    <scope>NUCLEOTIDE SEQUENCE [LARGE SCALE GENOMIC DNA]</scope>
    <source>
        <strain evidence="3">NBRC 108725</strain>
    </source>
</reference>
<dbReference type="Proteomes" id="UP001321498">
    <property type="component" value="Chromosome"/>
</dbReference>
<dbReference type="PANTHER" id="PTHR35176:SF6">
    <property type="entry name" value="HEME OXYGENASE HI_0854-RELATED"/>
    <property type="match status" value="1"/>
</dbReference>
<dbReference type="SUPFAM" id="SSF50475">
    <property type="entry name" value="FMN-binding split barrel"/>
    <property type="match status" value="1"/>
</dbReference>
<organism evidence="2 3">
    <name type="scientific">Naasia aerilata</name>
    <dbReference type="NCBI Taxonomy" id="1162966"/>
    <lineage>
        <taxon>Bacteria</taxon>
        <taxon>Bacillati</taxon>
        <taxon>Actinomycetota</taxon>
        <taxon>Actinomycetes</taxon>
        <taxon>Micrococcales</taxon>
        <taxon>Microbacteriaceae</taxon>
        <taxon>Naasia</taxon>
    </lineage>
</organism>
<dbReference type="Gene3D" id="2.30.110.10">
    <property type="entry name" value="Electron Transport, Fmn-binding Protein, Chain A"/>
    <property type="match status" value="1"/>
</dbReference>
<dbReference type="RefSeq" id="WP_286277240.1">
    <property type="nucleotide sequence ID" value="NZ_AP027731.1"/>
</dbReference>
<dbReference type="EMBL" id="AP027731">
    <property type="protein sequence ID" value="BDZ47304.1"/>
    <property type="molecule type" value="Genomic_DNA"/>
</dbReference>